<dbReference type="PANTHER" id="PTHR11610:SF173">
    <property type="entry name" value="LIPASE DOMAIN-CONTAINING PROTEIN-RELATED"/>
    <property type="match status" value="1"/>
</dbReference>
<keyword evidence="6" id="KW-1185">Reference proteome</keyword>
<dbReference type="Gene3D" id="3.40.50.1820">
    <property type="entry name" value="alpha/beta hydrolase"/>
    <property type="match status" value="1"/>
</dbReference>
<proteinExistence type="inferred from homology"/>
<comment type="similarity">
    <text evidence="2">Belongs to the AB hydrolase superfamily. Lipase family.</text>
</comment>
<dbReference type="GO" id="GO:0016042">
    <property type="term" value="P:lipid catabolic process"/>
    <property type="evidence" value="ECO:0007669"/>
    <property type="project" value="TreeGrafter"/>
</dbReference>
<dbReference type="InterPro" id="IPR013818">
    <property type="entry name" value="Lipase"/>
</dbReference>
<dbReference type="GO" id="GO:0016298">
    <property type="term" value="F:lipase activity"/>
    <property type="evidence" value="ECO:0007669"/>
    <property type="project" value="InterPro"/>
</dbReference>
<dbReference type="SUPFAM" id="SSF53474">
    <property type="entry name" value="alpha/beta-Hydrolases"/>
    <property type="match status" value="1"/>
</dbReference>
<comment type="caution">
    <text evidence="5">The sequence shown here is derived from an EMBL/GenBank/DDBJ whole genome shotgun (WGS) entry which is preliminary data.</text>
</comment>
<dbReference type="GO" id="GO:0017171">
    <property type="term" value="F:serine hydrolase activity"/>
    <property type="evidence" value="ECO:0007669"/>
    <property type="project" value="TreeGrafter"/>
</dbReference>
<dbReference type="InterPro" id="IPR000734">
    <property type="entry name" value="TAG_lipase"/>
</dbReference>
<feature type="domain" description="Lipase" evidence="4">
    <location>
        <begin position="476"/>
        <end position="652"/>
    </location>
</feature>
<dbReference type="Pfam" id="PF00151">
    <property type="entry name" value="Lipase"/>
    <property type="match status" value="1"/>
</dbReference>
<dbReference type="EMBL" id="JACORT010000004">
    <property type="protein sequence ID" value="MBC5783456.1"/>
    <property type="molecule type" value="Genomic_DNA"/>
</dbReference>
<dbReference type="NCBIfam" id="NF012209">
    <property type="entry name" value="LEPR-8K"/>
    <property type="match status" value="1"/>
</dbReference>
<organism evidence="5 6">
    <name type="scientific">Ramlibacter cellulosilyticus</name>
    <dbReference type="NCBI Taxonomy" id="2764187"/>
    <lineage>
        <taxon>Bacteria</taxon>
        <taxon>Pseudomonadati</taxon>
        <taxon>Pseudomonadota</taxon>
        <taxon>Betaproteobacteria</taxon>
        <taxon>Burkholderiales</taxon>
        <taxon>Comamonadaceae</taxon>
        <taxon>Ramlibacter</taxon>
    </lineage>
</organism>
<dbReference type="GO" id="GO:0005615">
    <property type="term" value="C:extracellular space"/>
    <property type="evidence" value="ECO:0007669"/>
    <property type="project" value="TreeGrafter"/>
</dbReference>
<dbReference type="NCBIfam" id="NF012206">
    <property type="entry name" value="LktA_tand_53"/>
    <property type="match status" value="2"/>
</dbReference>
<dbReference type="Proteomes" id="UP000608513">
    <property type="component" value="Unassembled WGS sequence"/>
</dbReference>
<protein>
    <submittedName>
        <fullName evidence="5">LEPR-XLL domain-containing protein</fullName>
    </submittedName>
</protein>
<accession>A0A923MR61</accession>
<evidence type="ECO:0000259" key="4">
    <source>
        <dbReference type="Pfam" id="PF00151"/>
    </source>
</evidence>
<comment type="subcellular location">
    <subcellularLocation>
        <location evidence="1">Secreted</location>
    </subcellularLocation>
</comment>
<dbReference type="PANTHER" id="PTHR11610">
    <property type="entry name" value="LIPASE"/>
    <property type="match status" value="1"/>
</dbReference>
<dbReference type="InterPro" id="IPR047881">
    <property type="entry name" value="LktA_repeat"/>
</dbReference>
<evidence type="ECO:0000256" key="1">
    <source>
        <dbReference type="ARBA" id="ARBA00004613"/>
    </source>
</evidence>
<keyword evidence="3" id="KW-0964">Secreted</keyword>
<sequence length="1688" mass="170538">MRRSWSLTGALRQVGARALSLSRIFHARKQRTHAARARPPFRRKVLFEMLEQRLLMSGDPLVAAQDGILTASLTDGADTLVVTQVGTSAGGGVIVDLTVGGVTNRWGDDSAGLSTIVVRGGEGDDSFRFVDVTAGVDLLGGGGTDALEWDNGDATWTVNAAGAGLVGTAGFGEIENLQGADGNQDHFVVSAAGSIAGTISGGEGGHDTLTLDGGSFGTVRYSAWGPLAGEIQRGGDVLRYTGLEPIVDNTTAAQRIFELTAGDDPDALLAAGGAGRLVLSGSTFESIDFLLPASSLTIEGGDGADGITLGTLELGGTDLTVRVESIHVPTTSRVATSGNVSLRAEASAETIGSASPDAIEFGAQVLVEGEMEVGGALVLEAVVDNTVTLAASGSNLQVESSTEAVARIAGTAHVTAGTLTVSSLSQTNVTVTVTDAPGGTSGVGSPTKDSSRPEVTLLTQDGPAKFYLWGKDTLDYSKATYVVVHGWMGDLDTSYYDLINAAQEVDPEANVVFVDWGEWAKNPIYPEAADDTYAVGGLLANFLATRPFDPQDVTLIGHSLGGQVSGVAGGRYQDLTGNALARIYALDPAGPNFEETLGIPAKALDHRLDMGDADRVVVLHTTTTLGFDGPAGHLDLYVNPDSPTQPGAGHLAANHSYSKTLMAQLLRGETFGEESTNLVGEDLSYADFLDASLAGSADVETISTPLVVVTLASIDGGAHVVTGTEPISGSESASLLVQAHDEVSITLDVTTASLAGLSADDYVEGLLGLDRDTTASIGDALQRADVQGGIVKVGAANSGSIATRVASGLLEFRATTFVRDDVAASVTNADLDVTGLEVRAVNTSAYASEAEENGTTARGEVRAAIDDSTVTADAGGITVEAEDASSYVARSLGEGDRSSYNDVRKDVAATATASTLASDGGSIVLSADNTTSVTALSTLSATSPVFGAANVSAINVVNGSVIASVEDSSLGTTGAGSVSVTAVNAASIDSRVVADATAASLAVPVPTPALAFGSAAAYNAVGWSMYDVLAATVEDLLGDPAKDWIENLVPFGVATPMEARAFLQGTTVLAAGALTVRAQNAAQVNATVSNAAQSTASSLFGTFGGAGGGVLASNKVASGAEAYAQDVDLTAGGALAVQASDDAGIYSNSKFVASSITTNDGGLRTADQLAGLLLDSDHASTDGVQDVAFGDTVYVADGYAVPTRSSDHGLQSVGTGTIVGVAGDYLDADYDSEYGNRALVAGDKVQVLDGYANGGEAGAVYVYTGAGGVRDLSAQDYSTGPWVKIGGEAGASYRYVGGAGTRDLGVQDYGDTALWRKIAGTSGSVYEYMGTAASGAGLDLGVQDYSDQGFWKEVPETQYIPQGINFTQSGSVALGGMVVLNDVRASVRARIENAIVEAASLSVEAVENAVIRAKADNSTSSSGGSTFTGQGTSLAVNGTIASNMILSAADAHVADSEVTVTGGDASITAANTSDIQATTLSAATSGANAVGVLLAFNTIGWQPSGVLFSSVDALVGDPLIANALAASQPASVTAHALDTTFDVDGALELTAASSAQVSARVGNEATSAPSAFLGAGGMSAAFVLSSNMVNSTAEAYIDFTTAGPGNTVQAGSVSVHAEDSAGIAAESNLLSAVAPTNDAGAGLINNLAGVLLDDYQYTSNSGVVDVTFGQRVRVADDFADADRAGKVY</sequence>
<reference evidence="5" key="1">
    <citation type="submission" date="2020-08" db="EMBL/GenBank/DDBJ databases">
        <title>Ramlibacter sp. USB13 16S ribosomal RNA gene genome sequencing and assembly.</title>
        <authorList>
            <person name="Kang M."/>
        </authorList>
    </citation>
    <scope>NUCLEOTIDE SEQUENCE</scope>
    <source>
        <strain evidence="5">USB13</strain>
    </source>
</reference>
<evidence type="ECO:0000313" key="5">
    <source>
        <dbReference type="EMBL" id="MBC5783456.1"/>
    </source>
</evidence>
<dbReference type="InterPro" id="IPR029058">
    <property type="entry name" value="AB_hydrolase_fold"/>
</dbReference>
<feature type="non-terminal residue" evidence="5">
    <location>
        <position position="1688"/>
    </location>
</feature>
<evidence type="ECO:0000256" key="2">
    <source>
        <dbReference type="ARBA" id="ARBA00010701"/>
    </source>
</evidence>
<dbReference type="RefSeq" id="WP_187076212.1">
    <property type="nucleotide sequence ID" value="NZ_JACORT010000004.1"/>
</dbReference>
<dbReference type="InterPro" id="IPR053786">
    <property type="entry name" value="LEPRxLL_CS"/>
</dbReference>
<name>A0A923MR61_9BURK</name>
<evidence type="ECO:0000313" key="6">
    <source>
        <dbReference type="Proteomes" id="UP000608513"/>
    </source>
</evidence>
<gene>
    <name evidence="5" type="ORF">H8N03_10915</name>
</gene>
<evidence type="ECO:0000256" key="3">
    <source>
        <dbReference type="ARBA" id="ARBA00022525"/>
    </source>
</evidence>